<dbReference type="OrthoDB" id="10489376at2759"/>
<protein>
    <submittedName>
        <fullName evidence="1">Uncharacterized protein</fullName>
    </submittedName>
</protein>
<accession>A0A0L0UY33</accession>
<evidence type="ECO:0000313" key="1">
    <source>
        <dbReference type="EMBL" id="KNE91659.1"/>
    </source>
</evidence>
<proteinExistence type="predicted"/>
<dbReference type="Proteomes" id="UP000054564">
    <property type="component" value="Unassembled WGS sequence"/>
</dbReference>
<keyword evidence="2" id="KW-1185">Reference proteome</keyword>
<dbReference type="AlphaFoldDB" id="A0A0L0UY33"/>
<organism evidence="1 2">
    <name type="scientific">Puccinia striiformis f. sp. tritici PST-78</name>
    <dbReference type="NCBI Taxonomy" id="1165861"/>
    <lineage>
        <taxon>Eukaryota</taxon>
        <taxon>Fungi</taxon>
        <taxon>Dikarya</taxon>
        <taxon>Basidiomycota</taxon>
        <taxon>Pucciniomycotina</taxon>
        <taxon>Pucciniomycetes</taxon>
        <taxon>Pucciniales</taxon>
        <taxon>Pucciniaceae</taxon>
        <taxon>Puccinia</taxon>
    </lineage>
</organism>
<gene>
    <name evidence="1" type="ORF">PSTG_14923</name>
</gene>
<name>A0A0L0UY33_9BASI</name>
<dbReference type="EMBL" id="AJIL01000193">
    <property type="protein sequence ID" value="KNE91659.1"/>
    <property type="molecule type" value="Genomic_DNA"/>
</dbReference>
<evidence type="ECO:0000313" key="2">
    <source>
        <dbReference type="Proteomes" id="UP000054564"/>
    </source>
</evidence>
<sequence length="141" mass="16065">MTHKLYPDNHQLAVVLTDKDTHSDIEEGPTENDLPVRRISDWQSDSLTTVMHHLDRMVQAEAEHHKTRSGHQEIYGCSKSKFETTKGIQGVPRNFPVDCYAKAWKDCLAKFHLDTVLTVPAFLNVELAKKKKSLMQPSVPE</sequence>
<reference evidence="2" key="1">
    <citation type="submission" date="2014-03" db="EMBL/GenBank/DDBJ databases">
        <title>The Genome Sequence of Puccinia striiformis f. sp. tritici PST-78.</title>
        <authorList>
            <consortium name="The Broad Institute Genome Sequencing Platform"/>
            <person name="Cuomo C."/>
            <person name="Hulbert S."/>
            <person name="Chen X."/>
            <person name="Walker B."/>
            <person name="Young S.K."/>
            <person name="Zeng Q."/>
            <person name="Gargeya S."/>
            <person name="Fitzgerald M."/>
            <person name="Haas B."/>
            <person name="Abouelleil A."/>
            <person name="Alvarado L."/>
            <person name="Arachchi H.M."/>
            <person name="Berlin A.M."/>
            <person name="Chapman S.B."/>
            <person name="Goldberg J."/>
            <person name="Griggs A."/>
            <person name="Gujja S."/>
            <person name="Hansen M."/>
            <person name="Howarth C."/>
            <person name="Imamovic A."/>
            <person name="Larimer J."/>
            <person name="McCowan C."/>
            <person name="Montmayeur A."/>
            <person name="Murphy C."/>
            <person name="Neiman D."/>
            <person name="Pearson M."/>
            <person name="Priest M."/>
            <person name="Roberts A."/>
            <person name="Saif S."/>
            <person name="Shea T."/>
            <person name="Sisk P."/>
            <person name="Sykes S."/>
            <person name="Wortman J."/>
            <person name="Nusbaum C."/>
            <person name="Birren B."/>
        </authorList>
    </citation>
    <scope>NUCLEOTIDE SEQUENCE [LARGE SCALE GENOMIC DNA]</scope>
    <source>
        <strain evidence="2">race PST-78</strain>
    </source>
</reference>
<comment type="caution">
    <text evidence="1">The sequence shown here is derived from an EMBL/GenBank/DDBJ whole genome shotgun (WGS) entry which is preliminary data.</text>
</comment>